<dbReference type="Pfam" id="PF12616">
    <property type="entry name" value="DUF3775"/>
    <property type="match status" value="1"/>
</dbReference>
<organism evidence="2 3">
    <name type="scientific">Sabulicella glaciei</name>
    <dbReference type="NCBI Taxonomy" id="2984948"/>
    <lineage>
        <taxon>Bacteria</taxon>
        <taxon>Pseudomonadati</taxon>
        <taxon>Pseudomonadota</taxon>
        <taxon>Alphaproteobacteria</taxon>
        <taxon>Acetobacterales</taxon>
        <taxon>Acetobacteraceae</taxon>
        <taxon>Sabulicella</taxon>
    </lineage>
</organism>
<sequence>MPATDEDGEVDLGVSLEVVVTVVDLANAVQSPEEGTMGDGDEDEELDDESEADDLDDEDVTLDVLTEFIDELNEDQQAALIALAWIGRGDYDAESWDEALKLAYERNAAGTAAQYLVDMQGLGDLLAEGVAAFGLSVEDVER</sequence>
<dbReference type="EMBL" id="JAPFQI010000006">
    <property type="protein sequence ID" value="MCW8085995.1"/>
    <property type="molecule type" value="Genomic_DNA"/>
</dbReference>
<keyword evidence="3" id="KW-1185">Reference proteome</keyword>
<feature type="region of interest" description="Disordered" evidence="1">
    <location>
        <begin position="26"/>
        <end position="58"/>
    </location>
</feature>
<protein>
    <submittedName>
        <fullName evidence="2">DUF3775 domain-containing protein</fullName>
    </submittedName>
</protein>
<evidence type="ECO:0000256" key="1">
    <source>
        <dbReference type="SAM" id="MobiDB-lite"/>
    </source>
</evidence>
<evidence type="ECO:0000313" key="2">
    <source>
        <dbReference type="EMBL" id="MCW8085995.1"/>
    </source>
</evidence>
<accession>A0ABT3NV15</accession>
<dbReference type="Proteomes" id="UP001526430">
    <property type="component" value="Unassembled WGS sequence"/>
</dbReference>
<evidence type="ECO:0000313" key="3">
    <source>
        <dbReference type="Proteomes" id="UP001526430"/>
    </source>
</evidence>
<gene>
    <name evidence="2" type="ORF">OF850_10185</name>
</gene>
<comment type="caution">
    <text evidence="2">The sequence shown here is derived from an EMBL/GenBank/DDBJ whole genome shotgun (WGS) entry which is preliminary data.</text>
</comment>
<dbReference type="InterPro" id="IPR022254">
    <property type="entry name" value="DUF3775"/>
</dbReference>
<dbReference type="RefSeq" id="WP_301589960.1">
    <property type="nucleotide sequence ID" value="NZ_JAPFQI010000006.1"/>
</dbReference>
<name>A0ABT3NV15_9PROT</name>
<feature type="compositionally biased region" description="Acidic residues" evidence="1">
    <location>
        <begin position="39"/>
        <end position="58"/>
    </location>
</feature>
<reference evidence="2 3" key="1">
    <citation type="submission" date="2022-10" db="EMBL/GenBank/DDBJ databases">
        <title>Roseococcus glaciei nov., sp. nov., isolated from glacier.</title>
        <authorList>
            <person name="Liu Q."/>
            <person name="Xin Y.-H."/>
        </authorList>
    </citation>
    <scope>NUCLEOTIDE SEQUENCE [LARGE SCALE GENOMIC DNA]</scope>
    <source>
        <strain evidence="2 3">MDT2-1-1</strain>
    </source>
</reference>
<proteinExistence type="predicted"/>